<gene>
    <name evidence="1" type="ORF">C8N31_112105</name>
</gene>
<protein>
    <submittedName>
        <fullName evidence="1">Uncharacterized protein</fullName>
    </submittedName>
</protein>
<comment type="caution">
    <text evidence="1">The sequence shown here is derived from an EMBL/GenBank/DDBJ whole genome shotgun (WGS) entry which is preliminary data.</text>
</comment>
<dbReference type="AlphaFoldDB" id="A0A2T6CAQ1"/>
<dbReference type="Proteomes" id="UP000244092">
    <property type="component" value="Unassembled WGS sequence"/>
</dbReference>
<name>A0A2T6CAQ1_9RHOB</name>
<dbReference type="EMBL" id="QBKU01000012">
    <property type="protein sequence ID" value="PTX72288.1"/>
    <property type="molecule type" value="Genomic_DNA"/>
</dbReference>
<sequence>MVRSVRPFCYWLPQRQLLGCRLNRDRGVSVPEDAQTRIEGWENTTTGSGQRAQFGHKPPAPDIGAKIEIIPMTRPQSYCAVKSPMVS</sequence>
<evidence type="ECO:0000313" key="2">
    <source>
        <dbReference type="Proteomes" id="UP000244092"/>
    </source>
</evidence>
<accession>A0A2T6CAQ1</accession>
<evidence type="ECO:0000313" key="1">
    <source>
        <dbReference type="EMBL" id="PTX72288.1"/>
    </source>
</evidence>
<reference evidence="1 2" key="1">
    <citation type="submission" date="2018-04" db="EMBL/GenBank/DDBJ databases">
        <title>Genomic Encyclopedia of Archaeal and Bacterial Type Strains, Phase II (KMG-II): from individual species to whole genera.</title>
        <authorList>
            <person name="Goeker M."/>
        </authorList>
    </citation>
    <scope>NUCLEOTIDE SEQUENCE [LARGE SCALE GENOMIC DNA]</scope>
    <source>
        <strain evidence="1 2">DSM 12244</strain>
    </source>
</reference>
<organism evidence="1 2">
    <name type="scientific">Sulfitobacter mediterraneus</name>
    <dbReference type="NCBI Taxonomy" id="83219"/>
    <lineage>
        <taxon>Bacteria</taxon>
        <taxon>Pseudomonadati</taxon>
        <taxon>Pseudomonadota</taxon>
        <taxon>Alphaproteobacteria</taxon>
        <taxon>Rhodobacterales</taxon>
        <taxon>Roseobacteraceae</taxon>
        <taxon>Sulfitobacter</taxon>
    </lineage>
</organism>
<proteinExistence type="predicted"/>